<dbReference type="PANTHER" id="PTHR47723:SF14">
    <property type="entry name" value="RNASE H TYPE-1 DOMAIN-CONTAINING PROTEIN"/>
    <property type="match status" value="1"/>
</dbReference>
<evidence type="ECO:0000313" key="3">
    <source>
        <dbReference type="Proteomes" id="UP001234989"/>
    </source>
</evidence>
<dbReference type="Proteomes" id="UP001234989">
    <property type="component" value="Chromosome 6"/>
</dbReference>
<accession>A0AAF0U0U1</accession>
<name>A0AAF0U0U1_SOLVR</name>
<feature type="domain" description="RNase H type-1" evidence="1">
    <location>
        <begin position="28"/>
        <end position="155"/>
    </location>
</feature>
<dbReference type="AlphaFoldDB" id="A0AAF0U0U1"/>
<dbReference type="CDD" id="cd06222">
    <property type="entry name" value="RNase_H_like"/>
    <property type="match status" value="1"/>
</dbReference>
<reference evidence="2" key="1">
    <citation type="submission" date="2023-08" db="EMBL/GenBank/DDBJ databases">
        <title>A de novo genome assembly of Solanum verrucosum Schlechtendal, a Mexican diploid species geographically isolated from the other diploid A-genome species in potato relatives.</title>
        <authorList>
            <person name="Hosaka K."/>
        </authorList>
    </citation>
    <scope>NUCLEOTIDE SEQUENCE</scope>
    <source>
        <tissue evidence="2">Young leaves</tissue>
    </source>
</reference>
<dbReference type="EMBL" id="CP133617">
    <property type="protein sequence ID" value="WMV35828.1"/>
    <property type="molecule type" value="Genomic_DNA"/>
</dbReference>
<dbReference type="GO" id="GO:0003676">
    <property type="term" value="F:nucleic acid binding"/>
    <property type="evidence" value="ECO:0007669"/>
    <property type="project" value="InterPro"/>
</dbReference>
<proteinExistence type="predicted"/>
<keyword evidence="3" id="KW-1185">Reference proteome</keyword>
<dbReference type="InterPro" id="IPR002156">
    <property type="entry name" value="RNaseH_domain"/>
</dbReference>
<dbReference type="SUPFAM" id="SSF53098">
    <property type="entry name" value="Ribonuclease H-like"/>
    <property type="match status" value="1"/>
</dbReference>
<dbReference type="InterPro" id="IPR036397">
    <property type="entry name" value="RNaseH_sf"/>
</dbReference>
<gene>
    <name evidence="2" type="ORF">MTR67_029213</name>
</gene>
<dbReference type="InterPro" id="IPR044730">
    <property type="entry name" value="RNase_H-like_dom_plant"/>
</dbReference>
<dbReference type="GO" id="GO:0004523">
    <property type="term" value="F:RNA-DNA hybrid ribonuclease activity"/>
    <property type="evidence" value="ECO:0007669"/>
    <property type="project" value="InterPro"/>
</dbReference>
<dbReference type="InterPro" id="IPR012337">
    <property type="entry name" value="RNaseH-like_sf"/>
</dbReference>
<dbReference type="Pfam" id="PF13456">
    <property type="entry name" value="RVT_3"/>
    <property type="match status" value="1"/>
</dbReference>
<organism evidence="2 3">
    <name type="scientific">Solanum verrucosum</name>
    <dbReference type="NCBI Taxonomy" id="315347"/>
    <lineage>
        <taxon>Eukaryota</taxon>
        <taxon>Viridiplantae</taxon>
        <taxon>Streptophyta</taxon>
        <taxon>Embryophyta</taxon>
        <taxon>Tracheophyta</taxon>
        <taxon>Spermatophyta</taxon>
        <taxon>Magnoliopsida</taxon>
        <taxon>eudicotyledons</taxon>
        <taxon>Gunneridae</taxon>
        <taxon>Pentapetalae</taxon>
        <taxon>asterids</taxon>
        <taxon>lamiids</taxon>
        <taxon>Solanales</taxon>
        <taxon>Solanaceae</taxon>
        <taxon>Solanoideae</taxon>
        <taxon>Solaneae</taxon>
        <taxon>Solanum</taxon>
    </lineage>
</organism>
<protein>
    <recommendedName>
        <fullName evidence="1">RNase H type-1 domain-containing protein</fullName>
    </recommendedName>
</protein>
<dbReference type="PROSITE" id="PS50879">
    <property type="entry name" value="RNASE_H_1"/>
    <property type="match status" value="1"/>
</dbReference>
<sequence length="201" mass="22994">MHWRTICQTCEATLQQKTTTMVRWLRPMTQRVKINSDGSCNQGMCGGGGLVRDEHGRFIFAYTIHLGFGTSNMAEASAMLFGLKWCAHNGFRTALGETDSLLLAKCINREWKIPWRILNFIEEIQSLVEEHGFEINHSYRETNQPADRLANLGHSIPGTQVFNSFAELSKHIRGLINIDRWNLPSFRVKHTKYAQIAYEPP</sequence>
<evidence type="ECO:0000313" key="2">
    <source>
        <dbReference type="EMBL" id="WMV35828.1"/>
    </source>
</evidence>
<evidence type="ECO:0000259" key="1">
    <source>
        <dbReference type="PROSITE" id="PS50879"/>
    </source>
</evidence>
<dbReference type="Gene3D" id="3.30.420.10">
    <property type="entry name" value="Ribonuclease H-like superfamily/Ribonuclease H"/>
    <property type="match status" value="1"/>
</dbReference>
<dbReference type="PANTHER" id="PTHR47723">
    <property type="entry name" value="OS05G0353850 PROTEIN"/>
    <property type="match status" value="1"/>
</dbReference>
<dbReference type="InterPro" id="IPR053151">
    <property type="entry name" value="RNase_H-like"/>
</dbReference>